<feature type="domain" description="IclR-ED" evidence="5">
    <location>
        <begin position="69"/>
        <end position="251"/>
    </location>
</feature>
<name>A0A198A4N3_9BACL</name>
<comment type="caution">
    <text evidence="6">The sequence shown here is derived from an EMBL/GenBank/DDBJ whole genome shotgun (WGS) entry which is preliminary data.</text>
</comment>
<proteinExistence type="predicted"/>
<sequence>MERKYWVPALERAQDVLQLIAEQPSVLRLMDLSSATGINKSTMFSLLHTMETLDWVVREKGDTYVLGSFFGVIGNAYFAGMSLVKLFEEKVARSVERLGETFQLARLEKGELVYLAKKEAPAQVRLISEPGMRLLAYATAMGKVLLSALEDSQVLALYEEGSYQAFTPNTVRSGEELLEQLRMIRKQGYAVDQEEIVLGFCCLAMPIVDRNGQWIAAVSCSMPVHQWPHKQDLAREEIQILAQGLSAIMPL</sequence>
<accession>A0A198A4N3</accession>
<dbReference type="EMBL" id="LYPB01000077">
    <property type="protein sequence ID" value="OAS16092.1"/>
    <property type="molecule type" value="Genomic_DNA"/>
</dbReference>
<dbReference type="GO" id="GO:0003700">
    <property type="term" value="F:DNA-binding transcription factor activity"/>
    <property type="evidence" value="ECO:0007669"/>
    <property type="project" value="TreeGrafter"/>
</dbReference>
<dbReference type="PANTHER" id="PTHR30136:SF24">
    <property type="entry name" value="HTH-TYPE TRANSCRIPTIONAL REPRESSOR ALLR"/>
    <property type="match status" value="1"/>
</dbReference>
<evidence type="ECO:0000256" key="1">
    <source>
        <dbReference type="ARBA" id="ARBA00023015"/>
    </source>
</evidence>
<keyword evidence="1" id="KW-0805">Transcription regulation</keyword>
<evidence type="ECO:0000259" key="5">
    <source>
        <dbReference type="PROSITE" id="PS51078"/>
    </source>
</evidence>
<dbReference type="SUPFAM" id="SSF46785">
    <property type="entry name" value="Winged helix' DNA-binding domain"/>
    <property type="match status" value="1"/>
</dbReference>
<gene>
    <name evidence="6" type="ORF">A8708_05845</name>
</gene>
<keyword evidence="3" id="KW-0804">Transcription</keyword>
<dbReference type="InterPro" id="IPR050707">
    <property type="entry name" value="HTH_MetabolicPath_Reg"/>
</dbReference>
<dbReference type="PROSITE" id="PS51077">
    <property type="entry name" value="HTH_ICLR"/>
    <property type="match status" value="1"/>
</dbReference>
<evidence type="ECO:0000256" key="3">
    <source>
        <dbReference type="ARBA" id="ARBA00023163"/>
    </source>
</evidence>
<dbReference type="InterPro" id="IPR005471">
    <property type="entry name" value="Tscrpt_reg_IclR_N"/>
</dbReference>
<dbReference type="PROSITE" id="PS51078">
    <property type="entry name" value="ICLR_ED"/>
    <property type="match status" value="1"/>
</dbReference>
<dbReference type="Gene3D" id="1.10.10.10">
    <property type="entry name" value="Winged helix-like DNA-binding domain superfamily/Winged helix DNA-binding domain"/>
    <property type="match status" value="1"/>
</dbReference>
<keyword evidence="2" id="KW-0238">DNA-binding</keyword>
<dbReference type="RefSeq" id="WP_068667706.1">
    <property type="nucleotide sequence ID" value="NZ_LYPB01000077.1"/>
</dbReference>
<keyword evidence="7" id="KW-1185">Reference proteome</keyword>
<dbReference type="Pfam" id="PF09339">
    <property type="entry name" value="HTH_IclR"/>
    <property type="match status" value="1"/>
</dbReference>
<dbReference type="GO" id="GO:0045892">
    <property type="term" value="P:negative regulation of DNA-templated transcription"/>
    <property type="evidence" value="ECO:0007669"/>
    <property type="project" value="UniProtKB-ARBA"/>
</dbReference>
<dbReference type="InterPro" id="IPR036388">
    <property type="entry name" value="WH-like_DNA-bd_sf"/>
</dbReference>
<evidence type="ECO:0000259" key="4">
    <source>
        <dbReference type="PROSITE" id="PS51077"/>
    </source>
</evidence>
<evidence type="ECO:0000313" key="7">
    <source>
        <dbReference type="Proteomes" id="UP000078454"/>
    </source>
</evidence>
<dbReference type="SMART" id="SM00346">
    <property type="entry name" value="HTH_ICLR"/>
    <property type="match status" value="1"/>
</dbReference>
<dbReference type="GO" id="GO:0003677">
    <property type="term" value="F:DNA binding"/>
    <property type="evidence" value="ECO:0007669"/>
    <property type="project" value="UniProtKB-KW"/>
</dbReference>
<protein>
    <submittedName>
        <fullName evidence="6">IclR family transcriptional regulator</fullName>
    </submittedName>
</protein>
<reference evidence="6 7" key="1">
    <citation type="submission" date="2016-05" db="EMBL/GenBank/DDBJ databases">
        <title>Paenibacillus sp. 1ZS3-15 nov., isolated from the rhizosphere soil.</title>
        <authorList>
            <person name="Zhang X.X."/>
            <person name="Zhang J."/>
        </authorList>
    </citation>
    <scope>NUCLEOTIDE SEQUENCE [LARGE SCALE GENOMIC DNA]</scope>
    <source>
        <strain evidence="6 7">1ZS3-15</strain>
    </source>
</reference>
<dbReference type="PANTHER" id="PTHR30136">
    <property type="entry name" value="HELIX-TURN-HELIX TRANSCRIPTIONAL REGULATOR, ICLR FAMILY"/>
    <property type="match status" value="1"/>
</dbReference>
<dbReference type="InterPro" id="IPR036390">
    <property type="entry name" value="WH_DNA-bd_sf"/>
</dbReference>
<evidence type="ECO:0000256" key="2">
    <source>
        <dbReference type="ARBA" id="ARBA00023125"/>
    </source>
</evidence>
<dbReference type="Pfam" id="PF01614">
    <property type="entry name" value="IclR_C"/>
    <property type="match status" value="1"/>
</dbReference>
<dbReference type="Proteomes" id="UP000078454">
    <property type="component" value="Unassembled WGS sequence"/>
</dbReference>
<dbReference type="OrthoDB" id="9791752at2"/>
<feature type="domain" description="HTH iclR-type" evidence="4">
    <location>
        <begin position="7"/>
        <end position="68"/>
    </location>
</feature>
<organism evidence="6 7">
    <name type="scientific">Paenibacillus oryzisoli</name>
    <dbReference type="NCBI Taxonomy" id="1850517"/>
    <lineage>
        <taxon>Bacteria</taxon>
        <taxon>Bacillati</taxon>
        <taxon>Bacillota</taxon>
        <taxon>Bacilli</taxon>
        <taxon>Bacillales</taxon>
        <taxon>Paenibacillaceae</taxon>
        <taxon>Paenibacillus</taxon>
    </lineage>
</organism>
<dbReference type="AlphaFoldDB" id="A0A198A4N3"/>
<dbReference type="InterPro" id="IPR029016">
    <property type="entry name" value="GAF-like_dom_sf"/>
</dbReference>
<dbReference type="SUPFAM" id="SSF55781">
    <property type="entry name" value="GAF domain-like"/>
    <property type="match status" value="1"/>
</dbReference>
<evidence type="ECO:0000313" key="6">
    <source>
        <dbReference type="EMBL" id="OAS16092.1"/>
    </source>
</evidence>
<dbReference type="STRING" id="1850517.A8708_05845"/>
<dbReference type="Gene3D" id="3.30.450.40">
    <property type="match status" value="1"/>
</dbReference>
<dbReference type="InterPro" id="IPR014757">
    <property type="entry name" value="Tscrpt_reg_IclR_C"/>
</dbReference>